<feature type="transmembrane region" description="Helical" evidence="13">
    <location>
        <begin position="159"/>
        <end position="177"/>
    </location>
</feature>
<sequence length="1217" mass="134482">MGLRDKLMTGAKNGDRNSSQEDYPKVSFFKLFRYADAWDLVSLVFGLVLSAGVGAIGPSNVLVFRDLVNILVDNFDASKAYPSCVWFVILGCIMLAASFMQASLLGTSSKRQLSRIRLLYFKAILRQDVSWFDRQSSGALISKLSENTSQIEMGIGTKLGEFVQNMTGFVVGIVIAFTVRWKLTLVACAMLPLVVIAFTLFGFLMKYYTIKELTAYSRAGSISGEVLAAIRTVVAFGGEKKELCRYTKELDAAEKVGIKKSTAVGGVAGSVGLSIFCSAALIFWYGVKLIREEAYDPGSVLLIFINVIMGSIFLGNALPNFQYFMNAVTSAREIYGTIERDPPIDKDYQGVQLPNFKGNVTFKNISFSYPTRPDIPILKDFTLNLESGKTVALVGPSGSGKSTIVHLLQRFYDPTEGQIKVEGVDIRDLDLKAFRTQLGCVQQEPILFEGTIAENIRMGKLDATQEEIEKAAKLANADSFILEQPQLLLLDEATSALDTRSERVVQEALEKASSGRTVVVVAHRLSTVRNADLILVLDKGVICESGTHDELVAQNGLYATMLRNQKQTDESSAEDEESGDETHETDESSSLPEGVWRRDPGRSSDDLGSSSSIRASIVSQLVSDQVKKMKKSPIGRLLKINRPELKYIVLGCISAVIAGAVQPSFAILYSEVYRVFPLVRSNPNEADRMISLICGMMALLGFIRFLSMLAQGHFFGVSGERLTKRIRAWYFESILRQEIGWFDRPENQAGALTANLATQASRLKLISGSQLGTILEAVVLAVASFVIGFVFSWQLTLLFLAFFPIIVISGMFQVRRMAGKGKTEEDVVMMRVAQEAISNDRTVFTLTLEEHFYQKFRRAMRDDRKAVIRECLVFGLVYALTQSVSFFAFATVFALGIHLIDIRVINYLTLFRVFSVLNMGAQALGRTASFGPEAKRASKSARTIFATIDRQSQIPADEGKVPKEPFRGRITFSRVYFRYPTRRELRILKNFSHTVEPSQTVALVGQSGCGKSTLLQLVQRFYDPSDHGPDSGVFFDQWNLRDLAPSWIRKQIGIVSQEPNLFNMTLEENIAYGDNSRDVSMEEIIEAARQANIHDFISTLPDGYKTMAGQRGSQLSGGQKQRIAIARALLRKPALLLLDEATSALDNESERVVQQALDAAMGSRTSLVVAHRLSTVQEADLIVVLESGRKIETGPPAALMAAKGAFYALHNAEQQTP</sequence>
<dbReference type="GO" id="GO:0005743">
    <property type="term" value="C:mitochondrial inner membrane"/>
    <property type="evidence" value="ECO:0007669"/>
    <property type="project" value="TreeGrafter"/>
</dbReference>
<keyword evidence="10 13" id="KW-0472">Membrane</keyword>
<keyword evidence="8" id="KW-1278">Translocase</keyword>
<evidence type="ECO:0000256" key="12">
    <source>
        <dbReference type="SAM" id="MobiDB-lite"/>
    </source>
</evidence>
<evidence type="ECO:0000256" key="7">
    <source>
        <dbReference type="ARBA" id="ARBA00022840"/>
    </source>
</evidence>
<keyword evidence="4 13" id="KW-0812">Transmembrane</keyword>
<keyword evidence="3" id="KW-0813">Transport</keyword>
<feature type="domain" description="ABC transmembrane type-1" evidence="15">
    <location>
        <begin position="649"/>
        <end position="936"/>
    </location>
</feature>
<feature type="region of interest" description="Disordered" evidence="12">
    <location>
        <begin position="1"/>
        <end position="20"/>
    </location>
</feature>
<dbReference type="FunFam" id="1.20.1560.10:FF:000009">
    <property type="entry name" value="ABC transporter B family member 1"/>
    <property type="match status" value="1"/>
</dbReference>
<feature type="transmembrane region" description="Helical" evidence="13">
    <location>
        <begin position="183"/>
        <end position="204"/>
    </location>
</feature>
<feature type="domain" description="ABC transmembrane type-1" evidence="15">
    <location>
        <begin position="44"/>
        <end position="326"/>
    </location>
</feature>
<dbReference type="OrthoDB" id="6500128at2759"/>
<name>A0A8S9YUW3_9TREM</name>
<feature type="transmembrane region" description="Helical" evidence="13">
    <location>
        <begin position="85"/>
        <end position="107"/>
    </location>
</feature>
<dbReference type="SUPFAM" id="SSF90123">
    <property type="entry name" value="ABC transporter transmembrane region"/>
    <property type="match status" value="2"/>
</dbReference>
<dbReference type="PANTHER" id="PTHR43394:SF18">
    <property type="entry name" value="ABC TRANSPORTER B FAMILY MEMBER 11-LIKE"/>
    <property type="match status" value="1"/>
</dbReference>
<dbReference type="InterPro" id="IPR036640">
    <property type="entry name" value="ABC1_TM_sf"/>
</dbReference>
<evidence type="ECO:0000256" key="2">
    <source>
        <dbReference type="ARBA" id="ARBA00007577"/>
    </source>
</evidence>
<evidence type="ECO:0000313" key="17">
    <source>
        <dbReference type="Proteomes" id="UP000822476"/>
    </source>
</evidence>
<protein>
    <submittedName>
        <fullName evidence="16">Uncharacterized protein</fullName>
    </submittedName>
</protein>
<evidence type="ECO:0000256" key="3">
    <source>
        <dbReference type="ARBA" id="ARBA00022448"/>
    </source>
</evidence>
<dbReference type="Gene3D" id="3.40.50.300">
    <property type="entry name" value="P-loop containing nucleotide triphosphate hydrolases"/>
    <property type="match status" value="4"/>
</dbReference>
<feature type="transmembrane region" description="Helical" evidence="13">
    <location>
        <begin position="797"/>
        <end position="814"/>
    </location>
</feature>
<feature type="compositionally biased region" description="Basic and acidic residues" evidence="12">
    <location>
        <begin position="595"/>
        <end position="605"/>
    </location>
</feature>
<dbReference type="SMART" id="SM00382">
    <property type="entry name" value="AAA"/>
    <property type="match status" value="2"/>
</dbReference>
<dbReference type="InterPro" id="IPR017871">
    <property type="entry name" value="ABC_transporter-like_CS"/>
</dbReference>
<evidence type="ECO:0000256" key="10">
    <source>
        <dbReference type="ARBA" id="ARBA00023136"/>
    </source>
</evidence>
<dbReference type="PROSITE" id="PS50929">
    <property type="entry name" value="ABC_TM1F"/>
    <property type="match status" value="2"/>
</dbReference>
<dbReference type="InterPro" id="IPR027417">
    <property type="entry name" value="P-loop_NTPase"/>
</dbReference>
<accession>A0A8S9YUW3</accession>
<comment type="similarity">
    <text evidence="2">Belongs to the ABC transporter superfamily. ABCB family. Multidrug resistance exporter (TC 3.A.1.201) subfamily.</text>
</comment>
<feature type="transmembrane region" description="Helical" evidence="13">
    <location>
        <begin position="263"/>
        <end position="287"/>
    </location>
</feature>
<dbReference type="AlphaFoldDB" id="A0A8S9YUW3"/>
<feature type="transmembrane region" description="Helical" evidence="13">
    <location>
        <begin position="40"/>
        <end position="65"/>
    </location>
</feature>
<keyword evidence="17" id="KW-1185">Reference proteome</keyword>
<evidence type="ECO:0000256" key="13">
    <source>
        <dbReference type="SAM" id="Phobius"/>
    </source>
</evidence>
<dbReference type="SUPFAM" id="SSF52540">
    <property type="entry name" value="P-loop containing nucleoside triphosphate hydrolases"/>
    <property type="match status" value="2"/>
</dbReference>
<feature type="domain" description="ABC transporter" evidence="14">
    <location>
        <begin position="970"/>
        <end position="1212"/>
    </location>
</feature>
<keyword evidence="6" id="KW-0547">Nucleotide-binding</keyword>
<dbReference type="FunFam" id="3.40.50.300:FF:000479">
    <property type="entry name" value="Multidrug resistance protein 1A"/>
    <property type="match status" value="1"/>
</dbReference>
<dbReference type="PANTHER" id="PTHR43394">
    <property type="entry name" value="ATP-DEPENDENT PERMEASE MDL1, MITOCHONDRIAL"/>
    <property type="match status" value="1"/>
</dbReference>
<feature type="region of interest" description="Disordered" evidence="12">
    <location>
        <begin position="565"/>
        <end position="610"/>
    </location>
</feature>
<proteinExistence type="inferred from homology"/>
<dbReference type="InterPro" id="IPR003593">
    <property type="entry name" value="AAA+_ATPase"/>
</dbReference>
<dbReference type="CDD" id="cd18577">
    <property type="entry name" value="ABC_6TM_Pgp_ABCB1_D1_like"/>
    <property type="match status" value="1"/>
</dbReference>
<dbReference type="Pfam" id="PF00664">
    <property type="entry name" value="ABC_membrane"/>
    <property type="match status" value="2"/>
</dbReference>
<keyword evidence="9 13" id="KW-1133">Transmembrane helix</keyword>
<feature type="transmembrane region" description="Helical" evidence="13">
    <location>
        <begin position="771"/>
        <end position="791"/>
    </location>
</feature>
<evidence type="ECO:0000256" key="1">
    <source>
        <dbReference type="ARBA" id="ARBA00004141"/>
    </source>
</evidence>
<evidence type="ECO:0000256" key="8">
    <source>
        <dbReference type="ARBA" id="ARBA00022967"/>
    </source>
</evidence>
<evidence type="ECO:0000256" key="4">
    <source>
        <dbReference type="ARBA" id="ARBA00022692"/>
    </source>
</evidence>
<dbReference type="Gene3D" id="1.20.1560.10">
    <property type="entry name" value="ABC transporter type 1, transmembrane domain"/>
    <property type="match status" value="3"/>
</dbReference>
<keyword evidence="5" id="KW-0677">Repeat</keyword>
<feature type="domain" description="ABC transporter" evidence="14">
    <location>
        <begin position="360"/>
        <end position="564"/>
    </location>
</feature>
<dbReference type="PROSITE" id="PS50893">
    <property type="entry name" value="ABC_TRANSPORTER_2"/>
    <property type="match status" value="2"/>
</dbReference>
<evidence type="ECO:0000313" key="16">
    <source>
        <dbReference type="EMBL" id="KAF7256843.1"/>
    </source>
</evidence>
<dbReference type="InterPro" id="IPR039421">
    <property type="entry name" value="Type_1_exporter"/>
</dbReference>
<dbReference type="CDD" id="cd18578">
    <property type="entry name" value="ABC_6TM_Pgp_ABCB1_D2_like"/>
    <property type="match status" value="1"/>
</dbReference>
<keyword evidence="7" id="KW-0067">ATP-binding</keyword>
<organism evidence="16 17">
    <name type="scientific">Paragonimus skrjabini miyazakii</name>
    <dbReference type="NCBI Taxonomy" id="59628"/>
    <lineage>
        <taxon>Eukaryota</taxon>
        <taxon>Metazoa</taxon>
        <taxon>Spiralia</taxon>
        <taxon>Lophotrochozoa</taxon>
        <taxon>Platyhelminthes</taxon>
        <taxon>Trematoda</taxon>
        <taxon>Digenea</taxon>
        <taxon>Plagiorchiida</taxon>
        <taxon>Troglotremata</taxon>
        <taxon>Troglotrematidae</taxon>
        <taxon>Paragonimus</taxon>
    </lineage>
</organism>
<dbReference type="CDD" id="cd03249">
    <property type="entry name" value="ABC_MTABC3_MDL1_MDL2"/>
    <property type="match status" value="1"/>
</dbReference>
<evidence type="ECO:0000256" key="6">
    <source>
        <dbReference type="ARBA" id="ARBA00022741"/>
    </source>
</evidence>
<feature type="transmembrane region" description="Helical" evidence="13">
    <location>
        <begin position="299"/>
        <end position="318"/>
    </location>
</feature>
<gene>
    <name evidence="16" type="ORF">EG68_06053</name>
</gene>
<dbReference type="PROSITE" id="PS00211">
    <property type="entry name" value="ABC_TRANSPORTER_1"/>
    <property type="match status" value="1"/>
</dbReference>
<dbReference type="GO" id="GO:0015421">
    <property type="term" value="F:ABC-type oligopeptide transporter activity"/>
    <property type="evidence" value="ECO:0007669"/>
    <property type="project" value="TreeGrafter"/>
</dbReference>
<feature type="transmembrane region" description="Helical" evidence="13">
    <location>
        <begin position="647"/>
        <end position="669"/>
    </location>
</feature>
<feature type="transmembrane region" description="Helical" evidence="13">
    <location>
        <begin position="689"/>
        <end position="717"/>
    </location>
</feature>
<dbReference type="EMBL" id="JTDE01002812">
    <property type="protein sequence ID" value="KAF7256843.1"/>
    <property type="molecule type" value="Genomic_DNA"/>
</dbReference>
<dbReference type="Proteomes" id="UP000822476">
    <property type="component" value="Unassembled WGS sequence"/>
</dbReference>
<comment type="caution">
    <text evidence="16">The sequence shown here is derived from an EMBL/GenBank/DDBJ whole genome shotgun (WGS) entry which is preliminary data.</text>
</comment>
<evidence type="ECO:0000256" key="5">
    <source>
        <dbReference type="ARBA" id="ARBA00022737"/>
    </source>
</evidence>
<keyword evidence="11" id="KW-0325">Glycoprotein</keyword>
<dbReference type="GO" id="GO:0090374">
    <property type="term" value="P:oligopeptide export from mitochondrion"/>
    <property type="evidence" value="ECO:0007669"/>
    <property type="project" value="TreeGrafter"/>
</dbReference>
<comment type="subcellular location">
    <subcellularLocation>
        <location evidence="1">Membrane</location>
        <topology evidence="1">Multi-pass membrane protein</topology>
    </subcellularLocation>
</comment>
<dbReference type="GO" id="GO:0016887">
    <property type="term" value="F:ATP hydrolysis activity"/>
    <property type="evidence" value="ECO:0007669"/>
    <property type="project" value="InterPro"/>
</dbReference>
<dbReference type="InterPro" id="IPR003439">
    <property type="entry name" value="ABC_transporter-like_ATP-bd"/>
</dbReference>
<evidence type="ECO:0000259" key="15">
    <source>
        <dbReference type="PROSITE" id="PS50929"/>
    </source>
</evidence>
<evidence type="ECO:0000256" key="11">
    <source>
        <dbReference type="ARBA" id="ARBA00023180"/>
    </source>
</evidence>
<dbReference type="GO" id="GO:0005524">
    <property type="term" value="F:ATP binding"/>
    <property type="evidence" value="ECO:0007669"/>
    <property type="project" value="UniProtKB-KW"/>
</dbReference>
<reference evidence="16" key="1">
    <citation type="submission" date="2019-07" db="EMBL/GenBank/DDBJ databases">
        <title>Annotation for the trematode Paragonimus miyazaki's.</title>
        <authorList>
            <person name="Choi Y.-J."/>
        </authorList>
    </citation>
    <scope>NUCLEOTIDE SEQUENCE</scope>
    <source>
        <strain evidence="16">Japan</strain>
    </source>
</reference>
<dbReference type="InterPro" id="IPR011527">
    <property type="entry name" value="ABC1_TM_dom"/>
</dbReference>
<evidence type="ECO:0000259" key="14">
    <source>
        <dbReference type="PROSITE" id="PS50893"/>
    </source>
</evidence>
<feature type="transmembrane region" description="Helical" evidence="13">
    <location>
        <begin position="867"/>
        <end position="900"/>
    </location>
</feature>
<evidence type="ECO:0000256" key="9">
    <source>
        <dbReference type="ARBA" id="ARBA00022989"/>
    </source>
</evidence>
<dbReference type="Pfam" id="PF00005">
    <property type="entry name" value="ABC_tran"/>
    <property type="match status" value="2"/>
</dbReference>